<feature type="transmembrane region" description="Helical" evidence="4">
    <location>
        <begin position="310"/>
        <end position="329"/>
    </location>
</feature>
<dbReference type="Proteomes" id="UP000276128">
    <property type="component" value="Unassembled WGS sequence"/>
</dbReference>
<comment type="caution">
    <text evidence="6">The sequence shown here is derived from an EMBL/GenBank/DDBJ whole genome shotgun (WGS) entry which is preliminary data.</text>
</comment>
<evidence type="ECO:0000256" key="2">
    <source>
        <dbReference type="ARBA" id="ARBA00023125"/>
    </source>
</evidence>
<dbReference type="InterPro" id="IPR009057">
    <property type="entry name" value="Homeodomain-like_sf"/>
</dbReference>
<name>A0A430JAB8_9BACL</name>
<dbReference type="AlphaFoldDB" id="A0A430JAB8"/>
<dbReference type="PANTHER" id="PTHR43280:SF28">
    <property type="entry name" value="HTH-TYPE TRANSCRIPTIONAL ACTIVATOR RHAS"/>
    <property type="match status" value="1"/>
</dbReference>
<feature type="domain" description="HTH araC/xylS-type" evidence="5">
    <location>
        <begin position="683"/>
        <end position="780"/>
    </location>
</feature>
<evidence type="ECO:0000259" key="5">
    <source>
        <dbReference type="PROSITE" id="PS01124"/>
    </source>
</evidence>
<dbReference type="GO" id="GO:0003700">
    <property type="term" value="F:DNA-binding transcription factor activity"/>
    <property type="evidence" value="ECO:0007669"/>
    <property type="project" value="InterPro"/>
</dbReference>
<evidence type="ECO:0000256" key="4">
    <source>
        <dbReference type="SAM" id="Phobius"/>
    </source>
</evidence>
<evidence type="ECO:0000313" key="7">
    <source>
        <dbReference type="Proteomes" id="UP000276128"/>
    </source>
</evidence>
<keyword evidence="4" id="KW-0472">Membrane</keyword>
<dbReference type="PROSITE" id="PS00041">
    <property type="entry name" value="HTH_ARAC_FAMILY_1"/>
    <property type="match status" value="1"/>
</dbReference>
<accession>A0A430JAB8</accession>
<dbReference type="PROSITE" id="PS01124">
    <property type="entry name" value="HTH_ARAC_FAMILY_2"/>
    <property type="match status" value="1"/>
</dbReference>
<dbReference type="SMART" id="SM00342">
    <property type="entry name" value="HTH_ARAC"/>
    <property type="match status" value="1"/>
</dbReference>
<sequence>MKKWKASLQHMGKLSWLKQRVYRKSLLIILLAVCLPTIVIASGVKWIGTKQMESMVASSRDHQVALSAQRMDDALSYLEKISTQWAFNREFGVKLKSLETFYDYEFIRNIYTDLLLMKESNPLIEQVYLYLDRPGVVYTDNSGTIELKDADKPRFHRLLKADNSAMWLPEFGTVGAAGTPEKSALSLVYQLPADSIEPFGALVIYLKPSGVAQMLDVSSLDENGWTFVMDEAGEPLGSSAKSAAMAYTQQEVLGLVEGTAAGKGSFVYKGKDANYSVSYASFKRLGKPWTFVTVDSLDQLNSPVIAASTFVYVLGLIGLLIAVVTAVIVSRKLYQPIRSLTTMFRTEAPAGPEALDEVAFIADAWKRVNFESRTLEQRLEQQMPAMKEGFLLQLLQGRLQSAKPAELEERLRVFGWETEGVGYVTLGIRFHGLSPTSGRFQQRDSGLISFAAVNIAQDIMRISPFPYEIINLHDLSICVLLSCPQYDPLGERGDELYRIAEEMAGVLHRFLQTPTTICMSKMVLDVAAIPEAWEEVNRIVRYRDLDAPKQVLNAEDFEAQPGSGVQYPFAAEQELLQAIRDVQEEQAVQALERFSRELKEHTTKEYLFQQGMLQLYGNLQFGLLKNGYNPFEEESFSIREELASSTEIGEMMDVLRERVIVPYMQRIRQDFEKQDIRLKQAISKVVDEIQRNYAADLSLDQFADEHNLTPLTLSKAFKKATGINFINYLTDVRIHRSKELLAETDYKINDIAEAVGYQPTYFNRIFKKQEGITPSQYRELTMEKASDTED</sequence>
<protein>
    <submittedName>
        <fullName evidence="6">AraC family transcriptional regulator</fullName>
    </submittedName>
</protein>
<dbReference type="EMBL" id="RXHU01000063">
    <property type="protein sequence ID" value="RTE07872.1"/>
    <property type="molecule type" value="Genomic_DNA"/>
</dbReference>
<dbReference type="RefSeq" id="WP_126143083.1">
    <property type="nucleotide sequence ID" value="NZ_RXHU01000063.1"/>
</dbReference>
<keyword evidence="7" id="KW-1185">Reference proteome</keyword>
<keyword evidence="1" id="KW-0805">Transcription regulation</keyword>
<evidence type="ECO:0000256" key="3">
    <source>
        <dbReference type="ARBA" id="ARBA00023163"/>
    </source>
</evidence>
<organism evidence="6 7">
    <name type="scientific">Paenibacillus whitsoniae</name>
    <dbReference type="NCBI Taxonomy" id="2496558"/>
    <lineage>
        <taxon>Bacteria</taxon>
        <taxon>Bacillati</taxon>
        <taxon>Bacillota</taxon>
        <taxon>Bacilli</taxon>
        <taxon>Bacillales</taxon>
        <taxon>Paenibacillaceae</taxon>
        <taxon>Paenibacillus</taxon>
    </lineage>
</organism>
<keyword evidence="3" id="KW-0804">Transcription</keyword>
<dbReference type="Gene3D" id="1.10.10.60">
    <property type="entry name" value="Homeodomain-like"/>
    <property type="match status" value="2"/>
</dbReference>
<proteinExistence type="predicted"/>
<dbReference type="InterPro" id="IPR018060">
    <property type="entry name" value="HTH_AraC"/>
</dbReference>
<evidence type="ECO:0000313" key="6">
    <source>
        <dbReference type="EMBL" id="RTE07872.1"/>
    </source>
</evidence>
<evidence type="ECO:0000256" key="1">
    <source>
        <dbReference type="ARBA" id="ARBA00023015"/>
    </source>
</evidence>
<dbReference type="PANTHER" id="PTHR43280">
    <property type="entry name" value="ARAC-FAMILY TRANSCRIPTIONAL REGULATOR"/>
    <property type="match status" value="1"/>
</dbReference>
<keyword evidence="4" id="KW-0812">Transmembrane</keyword>
<gene>
    <name evidence="6" type="ORF">EJQ19_20380</name>
</gene>
<keyword evidence="2" id="KW-0238">DNA-binding</keyword>
<dbReference type="Pfam" id="PF12833">
    <property type="entry name" value="HTH_18"/>
    <property type="match status" value="1"/>
</dbReference>
<keyword evidence="4" id="KW-1133">Transmembrane helix</keyword>
<dbReference type="GO" id="GO:0043565">
    <property type="term" value="F:sequence-specific DNA binding"/>
    <property type="evidence" value="ECO:0007669"/>
    <property type="project" value="InterPro"/>
</dbReference>
<reference evidence="6 7" key="1">
    <citation type="submission" date="2018-12" db="EMBL/GenBank/DDBJ databases">
        <title>Bacillus ochoae sp. nov., Paenibacillus whitsoniae sp. nov., Paenibacillus spiritus sp. nov. Isolated from the Mars Exploration Rover during spacecraft assembly.</title>
        <authorList>
            <person name="Seuylemezian A."/>
            <person name="Vaishampayan P."/>
        </authorList>
    </citation>
    <scope>NUCLEOTIDE SEQUENCE [LARGE SCALE GENOMIC DNA]</scope>
    <source>
        <strain evidence="6 7">MER 54</strain>
    </source>
</reference>
<dbReference type="SUPFAM" id="SSF46689">
    <property type="entry name" value="Homeodomain-like"/>
    <property type="match status" value="2"/>
</dbReference>
<dbReference type="InterPro" id="IPR018062">
    <property type="entry name" value="HTH_AraC-typ_CS"/>
</dbReference>
<dbReference type="OrthoDB" id="1975037at2"/>